<evidence type="ECO:0000313" key="7">
    <source>
        <dbReference type="EMBL" id="GBE63416.1"/>
    </source>
</evidence>
<reference evidence="7 8" key="1">
    <citation type="journal article" date="2017" name="BMC Genomics">
        <title>Whole-genome assembly of Babesia ovata and comparative genomics between closely related pathogens.</title>
        <authorList>
            <person name="Yamagishi J."/>
            <person name="Asada M."/>
            <person name="Hakimi H."/>
            <person name="Tanaka T.Q."/>
            <person name="Sugimoto C."/>
            <person name="Kawazu S."/>
        </authorList>
    </citation>
    <scope>NUCLEOTIDE SEQUENCE [LARGE SCALE GENOMIC DNA]</scope>
    <source>
        <strain evidence="7 8">Miyake</strain>
    </source>
</reference>
<dbReference type="PANTHER" id="PTHR47970">
    <property type="entry name" value="KINESIN-LIKE PROTEIN KIF11"/>
    <property type="match status" value="1"/>
</dbReference>
<protein>
    <recommendedName>
        <fullName evidence="9">Extracellular matrix-binding ebh</fullName>
    </recommendedName>
</protein>
<accession>A0A2H6KK96</accession>
<dbReference type="GO" id="GO:0090307">
    <property type="term" value="P:mitotic spindle assembly"/>
    <property type="evidence" value="ECO:0007669"/>
    <property type="project" value="TreeGrafter"/>
</dbReference>
<keyword evidence="2" id="KW-0963">Cytoplasm</keyword>
<feature type="region of interest" description="Disordered" evidence="6">
    <location>
        <begin position="1067"/>
        <end position="1090"/>
    </location>
</feature>
<keyword evidence="8" id="KW-1185">Reference proteome</keyword>
<keyword evidence="4" id="KW-0206">Cytoskeleton</keyword>
<keyword evidence="5" id="KW-0175">Coiled coil</keyword>
<dbReference type="RefSeq" id="XP_028869659.1">
    <property type="nucleotide sequence ID" value="XM_029013826.1"/>
</dbReference>
<comment type="subcellular location">
    <subcellularLocation>
        <location evidence="1">Cytoplasm</location>
        <location evidence="1">Cytoskeleton</location>
    </subcellularLocation>
</comment>
<comment type="caution">
    <text evidence="7">The sequence shown here is derived from an EMBL/GenBank/DDBJ whole genome shotgun (WGS) entry which is preliminary data.</text>
</comment>
<dbReference type="PANTHER" id="PTHR47970:SF12">
    <property type="entry name" value="KINESIN FAMILY MEMBER 11"/>
    <property type="match status" value="1"/>
</dbReference>
<dbReference type="OrthoDB" id="367191at2759"/>
<evidence type="ECO:0000313" key="8">
    <source>
        <dbReference type="Proteomes" id="UP000236319"/>
    </source>
</evidence>
<dbReference type="InterPro" id="IPR047149">
    <property type="entry name" value="KIF11-like"/>
</dbReference>
<dbReference type="GO" id="GO:0072686">
    <property type="term" value="C:mitotic spindle"/>
    <property type="evidence" value="ECO:0007669"/>
    <property type="project" value="TreeGrafter"/>
</dbReference>
<dbReference type="GeneID" id="39877186"/>
<evidence type="ECO:0000256" key="3">
    <source>
        <dbReference type="ARBA" id="ARBA00023175"/>
    </source>
</evidence>
<dbReference type="GO" id="GO:0008574">
    <property type="term" value="F:plus-end-directed microtubule motor activity"/>
    <property type="evidence" value="ECO:0007669"/>
    <property type="project" value="TreeGrafter"/>
</dbReference>
<organism evidence="7 8">
    <name type="scientific">Babesia ovata</name>
    <dbReference type="NCBI Taxonomy" id="189622"/>
    <lineage>
        <taxon>Eukaryota</taxon>
        <taxon>Sar</taxon>
        <taxon>Alveolata</taxon>
        <taxon>Apicomplexa</taxon>
        <taxon>Aconoidasida</taxon>
        <taxon>Piroplasmida</taxon>
        <taxon>Babesiidae</taxon>
        <taxon>Babesia</taxon>
    </lineage>
</organism>
<sequence>MTNKINTLKNSNNPNENKLNKLQSDLSNHQSEVHNNTSKRDSALKDIHSRMVSLAELSGKLGQFIGQSDEVTTAINDGIDAIIDSDKDFKSLRKSPSSTVQPPAAVSAGLINDGELSSKIRHYEKEIASLSAEIEQLKKQKTSVPDDLNKSHESHQSKLDALQRLSKLNESFKSLGSNNNDACESLLNNLCSGLEKFLGYQETSKGYDGTGIVYSDLDRLCDGVMSFLHGVLESVKDDESVTTYNKYIKLKNNDDDLHTVLQILQSSIGQGRSVFGAQVEKVSGWLKKYWTQVDTSTFQVTHELDGLRKDLEGKYFSTIHPSQGLGEQLDKWKSTLDKIAGDVTHIENKCVNLLDATLKNKLMHEVRPIEKSVQLLKESAGDGNLDSQARHVDSELRIQRQGIENVIKTGIERVRSELRETFKKVWRGIGDLQSKKEHHLDIISQQLKKASDDLLGDGGVKFDEEYKIKIVGMFTDIKWEISKLHEALNKKKTELVHMLAYAQKEFKGVSHFTVADTKIGGSKGSVEHYFGVLKEKIEKLVVELNGTEEGAEIAQVGFLELIDNGLTNYGMRFDDKFRPAIGDMVNKMMANDGVVHMYLNTSIKSSSQNLTKLKAAIVSQIKKLEPVSSTKINITDNAEDSLSSIQEYLQGYAEAIGMKLGNMMNFIQLVEGDKELVSVPRGTISVSDPHLTKALTTILTAVRSAALRVKEELTEFTTDTSAATSYNLGKDLKSAIGKVKDIGQQFDPARLAAAHGAMIAEAIEKVKPKIKELGEVLDTNGAVGSINGIIKDIRNDIAKLEKLKNDDVNTEGSIEKIRKAAADKMEELKSEIQGILTGIKLNVITSNEILTSAIESLGTTAVEAERDINNAIKQLESQLLEQTEKAFRNVTDQVKKLFAEQHIADLSALHTLVERKLAEVRKIIDEDKVTGIKGLLKSVNGMLFGINKEGMPQFHKPQTTLLDALKTAVPQPAQEPLKAEQYRDKLSQLSEKSKSYLDNLLAYTELQVKFEGHHKSPTKESQLVRSVNVRLDKLLDYLIKINNVDTNRKYTFDHNSTTYLSELNDSISSLSPPTSTASTTRFSSTPSGAA</sequence>
<evidence type="ECO:0000256" key="1">
    <source>
        <dbReference type="ARBA" id="ARBA00004245"/>
    </source>
</evidence>
<evidence type="ECO:0000256" key="2">
    <source>
        <dbReference type="ARBA" id="ARBA00022490"/>
    </source>
</evidence>
<evidence type="ECO:0000256" key="4">
    <source>
        <dbReference type="ARBA" id="ARBA00023212"/>
    </source>
</evidence>
<evidence type="ECO:0000256" key="6">
    <source>
        <dbReference type="SAM" id="MobiDB-lite"/>
    </source>
</evidence>
<dbReference type="GO" id="GO:0051231">
    <property type="term" value="P:spindle elongation"/>
    <property type="evidence" value="ECO:0007669"/>
    <property type="project" value="TreeGrafter"/>
</dbReference>
<gene>
    <name evidence="7" type="ORF">BOVATA_049090</name>
</gene>
<dbReference type="Proteomes" id="UP000236319">
    <property type="component" value="Unassembled WGS sequence"/>
</dbReference>
<dbReference type="VEuPathDB" id="PiroplasmaDB:BOVATA_049090"/>
<dbReference type="AlphaFoldDB" id="A0A2H6KK96"/>
<feature type="coiled-coil region" evidence="5">
    <location>
        <begin position="854"/>
        <end position="900"/>
    </location>
</feature>
<dbReference type="GO" id="GO:0005876">
    <property type="term" value="C:spindle microtubule"/>
    <property type="evidence" value="ECO:0007669"/>
    <property type="project" value="TreeGrafter"/>
</dbReference>
<evidence type="ECO:0000256" key="5">
    <source>
        <dbReference type="SAM" id="Coils"/>
    </source>
</evidence>
<keyword evidence="3" id="KW-0505">Motor protein</keyword>
<proteinExistence type="predicted"/>
<evidence type="ECO:0008006" key="9">
    <source>
        <dbReference type="Google" id="ProtNLM"/>
    </source>
</evidence>
<name>A0A2H6KK96_9APIC</name>
<feature type="region of interest" description="Disordered" evidence="6">
    <location>
        <begin position="1"/>
        <end position="21"/>
    </location>
</feature>
<dbReference type="EMBL" id="BDSA01000046">
    <property type="protein sequence ID" value="GBE63416.1"/>
    <property type="molecule type" value="Genomic_DNA"/>
</dbReference>